<evidence type="ECO:0000313" key="1">
    <source>
        <dbReference type="EMBL" id="MBI6565015.1"/>
    </source>
</evidence>
<proteinExistence type="predicted"/>
<sequence>MEDAFKFLVVLGALCIAVNVGYFKSDEVQQGAVIETKISAKDGLTDKEKKKSVRAFQNAANDCKSKDSYNERGSSMLQISHTFNFKTGSCEEAKTLWTMQDDIFWRNPEYLSRGVVIKTYTLPTNPYF</sequence>
<evidence type="ECO:0008006" key="3">
    <source>
        <dbReference type="Google" id="ProtNLM"/>
    </source>
</evidence>
<keyword evidence="2" id="KW-1185">Reference proteome</keyword>
<comment type="caution">
    <text evidence="1">The sequence shown here is derived from an EMBL/GenBank/DDBJ whole genome shotgun (WGS) entry which is preliminary data.</text>
</comment>
<protein>
    <recommendedName>
        <fullName evidence="3">Lipoprotein</fullName>
    </recommendedName>
</protein>
<gene>
    <name evidence="1" type="ORF">YA0852_12985</name>
</gene>
<dbReference type="Proteomes" id="UP000648914">
    <property type="component" value="Unassembled WGS sequence"/>
</dbReference>
<dbReference type="RefSeq" id="WP_060765330.1">
    <property type="nucleotide sequence ID" value="NZ_JAEIKU010000191.1"/>
</dbReference>
<organism evidence="1 2">
    <name type="scientific">Pseudomonas synxantha</name>
    <dbReference type="NCBI Taxonomy" id="47883"/>
    <lineage>
        <taxon>Bacteria</taxon>
        <taxon>Pseudomonadati</taxon>
        <taxon>Pseudomonadota</taxon>
        <taxon>Gammaproteobacteria</taxon>
        <taxon>Pseudomonadales</taxon>
        <taxon>Pseudomonadaceae</taxon>
        <taxon>Pseudomonas</taxon>
    </lineage>
</organism>
<reference evidence="1 2" key="1">
    <citation type="submission" date="2020-12" db="EMBL/GenBank/DDBJ databases">
        <title>Comparative genomic insights into the epidemiology and virulence of plant pathogenic Pseudomonads from Turkey.</title>
        <authorList>
            <person name="Dillon M."/>
            <person name="Ruiz-Bedoya T."/>
            <person name="Bendalovic-Torma C."/>
            <person name="Guttman K.M."/>
            <person name="Kwak H."/>
            <person name="Middleton M.A."/>
            <person name="Wang P.W."/>
            <person name="Horuz S."/>
            <person name="Aysan Y."/>
            <person name="Guttman D.S."/>
        </authorList>
    </citation>
    <scope>NUCLEOTIDE SEQUENCE [LARGE SCALE GENOMIC DNA]</scope>
    <source>
        <strain evidence="1 2">S5_IA_2b</strain>
    </source>
</reference>
<accession>A0ABS0UKA6</accession>
<dbReference type="EMBL" id="JAEILG010000026">
    <property type="protein sequence ID" value="MBI6565015.1"/>
    <property type="molecule type" value="Genomic_DNA"/>
</dbReference>
<name>A0ABS0UKA6_9PSED</name>
<evidence type="ECO:0000313" key="2">
    <source>
        <dbReference type="Proteomes" id="UP000648914"/>
    </source>
</evidence>